<name>A0A1G6H3V8_9GAMM</name>
<proteinExistence type="predicted"/>
<dbReference type="EMBL" id="FMYL01000003">
    <property type="protein sequence ID" value="SDB88834.1"/>
    <property type="molecule type" value="Genomic_DNA"/>
</dbReference>
<protein>
    <submittedName>
        <fullName evidence="1">Uncharacterized protein</fullName>
    </submittedName>
</protein>
<dbReference type="RefSeq" id="WP_092747208.1">
    <property type="nucleotide sequence ID" value="NZ_FMYL01000003.1"/>
</dbReference>
<dbReference type="AlphaFoldDB" id="A0A1G6H3V8"/>
<evidence type="ECO:0000313" key="1">
    <source>
        <dbReference type="EMBL" id="SDB88834.1"/>
    </source>
</evidence>
<sequence length="225" mass="26465">MDIEQLTTLSIYMLNDYKNEIEKSALIDCGPRLELVCKCINISFEHAIAINTLFSSNLTIPALTLLRIQFESVVRAYWLLFVATNSQILKLKFKWTFEEQLEKDNYPTVSKMINELNEANLQFIKHIIQMFLEFKKYHLTHLNSFIHSGKQAFVRNAVGFNSDFIKILIKQSNNLSALVAQIIFEHSNQKQLIHSLHEKHIKCFYRIDEVDVKMKKRFDSYKLKD</sequence>
<dbReference type="STRING" id="1219383.SAMN05421733_103254"/>
<gene>
    <name evidence="1" type="ORF">SAMN05421733_103254</name>
</gene>
<dbReference type="OrthoDB" id="6058394at2"/>
<evidence type="ECO:0000313" key="2">
    <source>
        <dbReference type="Proteomes" id="UP000242501"/>
    </source>
</evidence>
<dbReference type="Pfam" id="PF22491">
    <property type="entry name" value="DUF6988"/>
    <property type="match status" value="1"/>
</dbReference>
<reference evidence="2" key="1">
    <citation type="submission" date="2016-09" db="EMBL/GenBank/DDBJ databases">
        <authorList>
            <person name="Varghese N."/>
            <person name="Submissions S."/>
        </authorList>
    </citation>
    <scope>NUCLEOTIDE SEQUENCE [LARGE SCALE GENOMIC DNA]</scope>
    <source>
        <strain evidence="2">ANC 4422</strain>
    </source>
</reference>
<dbReference type="InterPro" id="IPR054257">
    <property type="entry name" value="DUF6988"/>
</dbReference>
<organism evidence="1 2">
    <name type="scientific">Acinetobacter boissieri</name>
    <dbReference type="NCBI Taxonomy" id="1219383"/>
    <lineage>
        <taxon>Bacteria</taxon>
        <taxon>Pseudomonadati</taxon>
        <taxon>Pseudomonadota</taxon>
        <taxon>Gammaproteobacteria</taxon>
        <taxon>Moraxellales</taxon>
        <taxon>Moraxellaceae</taxon>
        <taxon>Acinetobacter</taxon>
    </lineage>
</organism>
<accession>A0A1G6H3V8</accession>
<dbReference type="Proteomes" id="UP000242501">
    <property type="component" value="Unassembled WGS sequence"/>
</dbReference>
<keyword evidence="2" id="KW-1185">Reference proteome</keyword>